<dbReference type="SUPFAM" id="SSF52096">
    <property type="entry name" value="ClpP/crotonase"/>
    <property type="match status" value="1"/>
</dbReference>
<evidence type="ECO:0000313" key="3">
    <source>
        <dbReference type="Proteomes" id="UP000638918"/>
    </source>
</evidence>
<reference evidence="2 3" key="1">
    <citation type="submission" date="2020-08" db="EMBL/GenBank/DDBJ databases">
        <title>A Genomic Blueprint of the Chicken Gut Microbiome.</title>
        <authorList>
            <person name="Gilroy R."/>
            <person name="Ravi A."/>
            <person name="Getino M."/>
            <person name="Pursley I."/>
            <person name="Horton D.L."/>
            <person name="Alikhan N.-F."/>
            <person name="Baker D."/>
            <person name="Gharbi K."/>
            <person name="Hall N."/>
            <person name="Watson M."/>
            <person name="Adriaenssens E.M."/>
            <person name="Foster-Nyarko E."/>
            <person name="Jarju S."/>
            <person name="Secka A."/>
            <person name="Antonio M."/>
            <person name="Oren A."/>
            <person name="Chaudhuri R."/>
            <person name="La Ragione R.M."/>
            <person name="Hildebrand F."/>
            <person name="Pallen M.J."/>
        </authorList>
    </citation>
    <scope>NUCLEOTIDE SEQUENCE [LARGE SCALE GENOMIC DNA]</scope>
    <source>
        <strain evidence="2 3">Sa3CVA3</strain>
    </source>
</reference>
<organism evidence="2 3">
    <name type="scientific">Brevundimonas guildfordensis</name>
    <dbReference type="NCBI Taxonomy" id="2762241"/>
    <lineage>
        <taxon>Bacteria</taxon>
        <taxon>Pseudomonadati</taxon>
        <taxon>Pseudomonadota</taxon>
        <taxon>Alphaproteobacteria</taxon>
        <taxon>Caulobacterales</taxon>
        <taxon>Caulobacteraceae</taxon>
        <taxon>Brevundimonas</taxon>
    </lineage>
</organism>
<evidence type="ECO:0000256" key="1">
    <source>
        <dbReference type="SAM" id="SignalP"/>
    </source>
</evidence>
<dbReference type="Gene3D" id="3.90.226.10">
    <property type="entry name" value="2-enoyl-CoA Hydratase, Chain A, domain 1"/>
    <property type="match status" value="1"/>
</dbReference>
<accession>A0ABR8R0R4</accession>
<sequence length="259" mass="27085">MSFIAAVTSAMIAVIAPQAAASPASPATTEMSAAPARPQWLLSREGSTIVFRGALNPASGAALAQALSDESVEGLVIDSGGGDENAALDAAEVILARRLPVTVRGQCTSACANAIFAAGATRTIERAGFVSFHHSSPVIEANYQKLNEAVPDEIALGARRLRALYAARGADPGILECAAAQIGLSDIQTQVTIPGETTPRAAWLSRHSLWLPHEATLRRYGLGFTRWGRPPSRRDVLARLRPPNPRAVVFGGAQDCVSG</sequence>
<dbReference type="Proteomes" id="UP000638918">
    <property type="component" value="Unassembled WGS sequence"/>
</dbReference>
<comment type="caution">
    <text evidence="2">The sequence shown here is derived from an EMBL/GenBank/DDBJ whole genome shotgun (WGS) entry which is preliminary data.</text>
</comment>
<keyword evidence="1" id="KW-0732">Signal</keyword>
<feature type="signal peptide" evidence="1">
    <location>
        <begin position="1"/>
        <end position="21"/>
    </location>
</feature>
<feature type="chain" id="PRO_5045441673" evidence="1">
    <location>
        <begin position="22"/>
        <end position="259"/>
    </location>
</feature>
<protein>
    <submittedName>
        <fullName evidence="2">Uncharacterized protein</fullName>
    </submittedName>
</protein>
<proteinExistence type="predicted"/>
<gene>
    <name evidence="2" type="ORF">H9656_07825</name>
</gene>
<keyword evidence="3" id="KW-1185">Reference proteome</keyword>
<dbReference type="EMBL" id="JACSQU010000001">
    <property type="protein sequence ID" value="MBD7941292.1"/>
    <property type="molecule type" value="Genomic_DNA"/>
</dbReference>
<evidence type="ECO:0000313" key="2">
    <source>
        <dbReference type="EMBL" id="MBD7941292.1"/>
    </source>
</evidence>
<dbReference type="InterPro" id="IPR029045">
    <property type="entry name" value="ClpP/crotonase-like_dom_sf"/>
</dbReference>
<dbReference type="RefSeq" id="WP_191743589.1">
    <property type="nucleotide sequence ID" value="NZ_JACSQU010000001.1"/>
</dbReference>
<name>A0ABR8R0R4_9CAUL</name>